<evidence type="ECO:0000313" key="3">
    <source>
        <dbReference type="Proteomes" id="UP000507470"/>
    </source>
</evidence>
<evidence type="ECO:0000313" key="2">
    <source>
        <dbReference type="EMBL" id="CAC5364732.1"/>
    </source>
</evidence>
<keyword evidence="3" id="KW-1185">Reference proteome</keyword>
<dbReference type="AlphaFoldDB" id="A0A6J8ABH5"/>
<dbReference type="Gene3D" id="3.50.4.10">
    <property type="entry name" value="Hepatocyte Growth Factor"/>
    <property type="match status" value="1"/>
</dbReference>
<name>A0A6J8ABH5_MYTCO</name>
<reference evidence="2 3" key="1">
    <citation type="submission" date="2020-06" db="EMBL/GenBank/DDBJ databases">
        <authorList>
            <person name="Li R."/>
            <person name="Bekaert M."/>
        </authorList>
    </citation>
    <scope>NUCLEOTIDE SEQUENCE [LARGE SCALE GENOMIC DNA]</scope>
    <source>
        <strain evidence="3">wild</strain>
    </source>
</reference>
<dbReference type="PROSITE" id="PS50041">
    <property type="entry name" value="C_TYPE_LECTIN_2"/>
    <property type="match status" value="1"/>
</dbReference>
<dbReference type="InterPro" id="IPR016187">
    <property type="entry name" value="CTDL_fold"/>
</dbReference>
<dbReference type="Pfam" id="PF00059">
    <property type="entry name" value="Lectin_C"/>
    <property type="match status" value="1"/>
</dbReference>
<dbReference type="SUPFAM" id="SSF56436">
    <property type="entry name" value="C-type lectin-like"/>
    <property type="match status" value="1"/>
</dbReference>
<accession>A0A6J8ABH5</accession>
<organism evidence="2 3">
    <name type="scientific">Mytilus coruscus</name>
    <name type="common">Sea mussel</name>
    <dbReference type="NCBI Taxonomy" id="42192"/>
    <lineage>
        <taxon>Eukaryota</taxon>
        <taxon>Metazoa</taxon>
        <taxon>Spiralia</taxon>
        <taxon>Lophotrochozoa</taxon>
        <taxon>Mollusca</taxon>
        <taxon>Bivalvia</taxon>
        <taxon>Autobranchia</taxon>
        <taxon>Pteriomorphia</taxon>
        <taxon>Mytilida</taxon>
        <taxon>Mytiloidea</taxon>
        <taxon>Mytilidae</taxon>
        <taxon>Mytilinae</taxon>
        <taxon>Mytilus</taxon>
    </lineage>
</organism>
<feature type="domain" description="C-type lectin" evidence="1">
    <location>
        <begin position="112"/>
        <end position="222"/>
    </location>
</feature>
<dbReference type="Pfam" id="PF00024">
    <property type="entry name" value="PAN_1"/>
    <property type="match status" value="1"/>
</dbReference>
<dbReference type="InterPro" id="IPR003609">
    <property type="entry name" value="Pan_app"/>
</dbReference>
<protein>
    <recommendedName>
        <fullName evidence="1">C-type lectin domain-containing protein</fullName>
    </recommendedName>
</protein>
<dbReference type="SUPFAM" id="SSF57414">
    <property type="entry name" value="Hairpin loop containing domain-like"/>
    <property type="match status" value="1"/>
</dbReference>
<dbReference type="Gene3D" id="3.10.100.10">
    <property type="entry name" value="Mannose-Binding Protein A, subunit A"/>
    <property type="match status" value="1"/>
</dbReference>
<dbReference type="Proteomes" id="UP000507470">
    <property type="component" value="Unassembled WGS sequence"/>
</dbReference>
<dbReference type="OrthoDB" id="6119292at2759"/>
<sequence length="227" mass="26250">MQTIIVAVLSESGIRLISAHHKPEYDNNYEVENAIGAFQVAFVRECGIKCLSNKRCLSFFYNNLTGTCILHSDPFTYTVMSFSEKGWKFYLSQERANRCLVSFFYYRELDLCYNFGPPIQGSVVHEEFVCPGTELMRIDSNERQDYIKLVTADIGRVYPYRICIQGKQVQGNWTYNDGSTMEYFRWLPNQPSGSSNVISMSRMHNNSWVNLDNGKNCTYMCELRSQS</sequence>
<dbReference type="InterPro" id="IPR001304">
    <property type="entry name" value="C-type_lectin-like"/>
</dbReference>
<dbReference type="CDD" id="cd00037">
    <property type="entry name" value="CLECT"/>
    <property type="match status" value="1"/>
</dbReference>
<dbReference type="EMBL" id="CACVKT020001060">
    <property type="protein sequence ID" value="CAC5364732.1"/>
    <property type="molecule type" value="Genomic_DNA"/>
</dbReference>
<dbReference type="InterPro" id="IPR016186">
    <property type="entry name" value="C-type_lectin-like/link_sf"/>
</dbReference>
<gene>
    <name evidence="2" type="ORF">MCOR_5677</name>
</gene>
<proteinExistence type="predicted"/>
<evidence type="ECO:0000259" key="1">
    <source>
        <dbReference type="PROSITE" id="PS50041"/>
    </source>
</evidence>